<dbReference type="OrthoDB" id="308850at2759"/>
<keyword evidence="1" id="KW-0812">Transmembrane</keyword>
<evidence type="ECO:0000313" key="2">
    <source>
        <dbReference type="EMBL" id="CAD8149229.1"/>
    </source>
</evidence>
<dbReference type="EMBL" id="CAJJDP010000022">
    <property type="protein sequence ID" value="CAD8149229.1"/>
    <property type="molecule type" value="Genomic_DNA"/>
</dbReference>
<keyword evidence="1" id="KW-1133">Transmembrane helix</keyword>
<feature type="transmembrane region" description="Helical" evidence="1">
    <location>
        <begin position="274"/>
        <end position="295"/>
    </location>
</feature>
<feature type="transmembrane region" description="Helical" evidence="1">
    <location>
        <begin position="198"/>
        <end position="222"/>
    </location>
</feature>
<dbReference type="AlphaFoldDB" id="A0A8S1TE20"/>
<feature type="transmembrane region" description="Helical" evidence="1">
    <location>
        <begin position="301"/>
        <end position="320"/>
    </location>
</feature>
<evidence type="ECO:0000313" key="3">
    <source>
        <dbReference type="Proteomes" id="UP000683925"/>
    </source>
</evidence>
<organism evidence="2 3">
    <name type="scientific">Paramecium octaurelia</name>
    <dbReference type="NCBI Taxonomy" id="43137"/>
    <lineage>
        <taxon>Eukaryota</taxon>
        <taxon>Sar</taxon>
        <taxon>Alveolata</taxon>
        <taxon>Ciliophora</taxon>
        <taxon>Intramacronucleata</taxon>
        <taxon>Oligohymenophorea</taxon>
        <taxon>Peniculida</taxon>
        <taxon>Parameciidae</taxon>
        <taxon>Paramecium</taxon>
    </lineage>
</organism>
<feature type="transmembrane region" description="Helical" evidence="1">
    <location>
        <begin position="332"/>
        <end position="352"/>
    </location>
</feature>
<sequence>MADTQTPDDISRVIPINPQYQVPNAVQNQMQIPNQIPQMQQPPQQTYVVYAPQMYQPRPQFNLNQVQPIQYPQFQHPQHMVPPQQQPYLPYQQQPQMMQPLIPPLKQEESLKHDSLRLAGKLERRFFNLQVLSFFLLFQAFALILCCSSYHNGFIEFQYHLYGSFKVPFYIFTVIMALSLLYSYTASKKLKNTSTSKILCAVYGLSYGFFIQALYSSTYSYYYYYQSGSSYHFLESNGGDEIVIIVFSFINLEVLSLFTYAMQELDQLSFKKSFWYIMIPSITYGGILFSLYYSYGILCGIISFSIAFGFYLQFILSRMIQSTKFNLRSDDGKYAAVLLSFLILVPFFDIGLNKSDEMVQESQSQNNQQKNNIQ</sequence>
<feature type="transmembrane region" description="Helical" evidence="1">
    <location>
        <begin position="167"/>
        <end position="186"/>
    </location>
</feature>
<feature type="transmembrane region" description="Helical" evidence="1">
    <location>
        <begin position="126"/>
        <end position="151"/>
    </location>
</feature>
<keyword evidence="3" id="KW-1185">Reference proteome</keyword>
<keyword evidence="1" id="KW-0472">Membrane</keyword>
<proteinExistence type="predicted"/>
<dbReference type="Proteomes" id="UP000683925">
    <property type="component" value="Unassembled WGS sequence"/>
</dbReference>
<protein>
    <recommendedName>
        <fullName evidence="4">Transmembrane protein</fullName>
    </recommendedName>
</protein>
<name>A0A8S1TE20_PAROT</name>
<comment type="caution">
    <text evidence="2">The sequence shown here is derived from an EMBL/GenBank/DDBJ whole genome shotgun (WGS) entry which is preliminary data.</text>
</comment>
<evidence type="ECO:0000256" key="1">
    <source>
        <dbReference type="SAM" id="Phobius"/>
    </source>
</evidence>
<accession>A0A8S1TE20</accession>
<gene>
    <name evidence="2" type="ORF">POCTA_138.1.T0220124</name>
</gene>
<feature type="transmembrane region" description="Helical" evidence="1">
    <location>
        <begin position="242"/>
        <end position="262"/>
    </location>
</feature>
<dbReference type="OMA" id="WYIMIPS"/>
<reference evidence="2" key="1">
    <citation type="submission" date="2021-01" db="EMBL/GenBank/DDBJ databases">
        <authorList>
            <consortium name="Genoscope - CEA"/>
            <person name="William W."/>
        </authorList>
    </citation>
    <scope>NUCLEOTIDE SEQUENCE</scope>
</reference>
<evidence type="ECO:0008006" key="4">
    <source>
        <dbReference type="Google" id="ProtNLM"/>
    </source>
</evidence>